<dbReference type="GO" id="GO:0005634">
    <property type="term" value="C:nucleus"/>
    <property type="evidence" value="ECO:0007669"/>
    <property type="project" value="UniProtKB-SubCell"/>
</dbReference>
<dbReference type="GO" id="GO:0045892">
    <property type="term" value="P:negative regulation of DNA-templated transcription"/>
    <property type="evidence" value="ECO:0007669"/>
    <property type="project" value="UniProtKB-UniRule"/>
</dbReference>
<dbReference type="NCBIfam" id="TIGR01568">
    <property type="entry name" value="A_thal_3678"/>
    <property type="match status" value="1"/>
</dbReference>
<feature type="domain" description="OVATE" evidence="8">
    <location>
        <begin position="223"/>
        <end position="279"/>
    </location>
</feature>
<dbReference type="InterPro" id="IPR006458">
    <property type="entry name" value="Ovate_C"/>
</dbReference>
<evidence type="ECO:0000256" key="5">
    <source>
        <dbReference type="ARBA" id="ARBA00023242"/>
    </source>
</evidence>
<comment type="function">
    <text evidence="6">Transcriptional repressor that regulates multiple aspects of plant growth and development.</text>
</comment>
<name>A0ABC8TTI3_9AQUA</name>
<feature type="compositionally biased region" description="Basic and acidic residues" evidence="7">
    <location>
        <begin position="196"/>
        <end position="208"/>
    </location>
</feature>
<keyword evidence="3 6" id="KW-0805">Transcription regulation</keyword>
<evidence type="ECO:0000256" key="6">
    <source>
        <dbReference type="RuleBase" id="RU367028"/>
    </source>
</evidence>
<reference evidence="9 10" key="1">
    <citation type="submission" date="2024-02" db="EMBL/GenBank/DDBJ databases">
        <authorList>
            <person name="Vignale AGUSTIN F."/>
            <person name="Sosa J E."/>
            <person name="Modenutti C."/>
        </authorList>
    </citation>
    <scope>NUCLEOTIDE SEQUENCE [LARGE SCALE GENOMIC DNA]</scope>
</reference>
<dbReference type="InterPro" id="IPR038933">
    <property type="entry name" value="Ovate"/>
</dbReference>
<sequence>MFRSSFGSCRSKNISDVIEQPVFAPHNRQHYQLIDLFSSKPRPFSPVCRPKWPETDEPEHRFTVNKNLFPRSKVSKANRHSLLVPGDFDGRKCPPVSPISPLNTFSEFQEFEAKPMEKKTRKMKKKTHLKNKKFDTTEFSSCKYNGWFSSDEDDDETTLFSSKSLSLSSDSSDSFARNKARFCDKSPKTRRRRTAKKFEFESESESEKGPMPLKGKVRDSFAVVKRSSDPYNDFRASMVEMIIEKQIFSAKDLENLLQCFLSLNSYHNHRIIIEVFCEC</sequence>
<evidence type="ECO:0000313" key="10">
    <source>
        <dbReference type="Proteomes" id="UP001642360"/>
    </source>
</evidence>
<evidence type="ECO:0000256" key="1">
    <source>
        <dbReference type="ARBA" id="ARBA00004123"/>
    </source>
</evidence>
<keyword evidence="2 6" id="KW-0678">Repressor</keyword>
<keyword evidence="4 6" id="KW-0804">Transcription</keyword>
<evidence type="ECO:0000259" key="8">
    <source>
        <dbReference type="PROSITE" id="PS51754"/>
    </source>
</evidence>
<dbReference type="EMBL" id="CAUOFW020006057">
    <property type="protein sequence ID" value="CAK9172790.1"/>
    <property type="molecule type" value="Genomic_DNA"/>
</dbReference>
<evidence type="ECO:0000313" key="9">
    <source>
        <dbReference type="EMBL" id="CAK9172790.1"/>
    </source>
</evidence>
<dbReference type="PANTHER" id="PTHR33057:SF224">
    <property type="entry name" value="TRANSCRIPTION REPRESSOR"/>
    <property type="match status" value="1"/>
</dbReference>
<protein>
    <recommendedName>
        <fullName evidence="6">Transcription repressor</fullName>
    </recommendedName>
    <alternativeName>
        <fullName evidence="6">Ovate family protein</fullName>
    </alternativeName>
</protein>
<gene>
    <name evidence="9" type="ORF">ILEXP_LOCUS42467</name>
</gene>
<comment type="caution">
    <text evidence="9">The sequence shown here is derived from an EMBL/GenBank/DDBJ whole genome shotgun (WGS) entry which is preliminary data.</text>
</comment>
<proteinExistence type="predicted"/>
<keyword evidence="10" id="KW-1185">Reference proteome</keyword>
<evidence type="ECO:0000256" key="4">
    <source>
        <dbReference type="ARBA" id="ARBA00023163"/>
    </source>
</evidence>
<accession>A0ABC8TTI3</accession>
<feature type="region of interest" description="Disordered" evidence="7">
    <location>
        <begin position="186"/>
        <end position="212"/>
    </location>
</feature>
<organism evidence="9 10">
    <name type="scientific">Ilex paraguariensis</name>
    <name type="common">yerba mate</name>
    <dbReference type="NCBI Taxonomy" id="185542"/>
    <lineage>
        <taxon>Eukaryota</taxon>
        <taxon>Viridiplantae</taxon>
        <taxon>Streptophyta</taxon>
        <taxon>Embryophyta</taxon>
        <taxon>Tracheophyta</taxon>
        <taxon>Spermatophyta</taxon>
        <taxon>Magnoliopsida</taxon>
        <taxon>eudicotyledons</taxon>
        <taxon>Gunneridae</taxon>
        <taxon>Pentapetalae</taxon>
        <taxon>asterids</taxon>
        <taxon>campanulids</taxon>
        <taxon>Aquifoliales</taxon>
        <taxon>Aquifoliaceae</taxon>
        <taxon>Ilex</taxon>
    </lineage>
</organism>
<dbReference type="PANTHER" id="PTHR33057">
    <property type="entry name" value="TRANSCRIPTION REPRESSOR OFP7-RELATED"/>
    <property type="match status" value="1"/>
</dbReference>
<dbReference type="Pfam" id="PF04844">
    <property type="entry name" value="Ovate"/>
    <property type="match status" value="1"/>
</dbReference>
<dbReference type="AlphaFoldDB" id="A0ABC8TTI3"/>
<comment type="subcellular location">
    <subcellularLocation>
        <location evidence="1 6">Nucleus</location>
    </subcellularLocation>
</comment>
<evidence type="ECO:0000256" key="2">
    <source>
        <dbReference type="ARBA" id="ARBA00022491"/>
    </source>
</evidence>
<evidence type="ECO:0000256" key="3">
    <source>
        <dbReference type="ARBA" id="ARBA00023015"/>
    </source>
</evidence>
<evidence type="ECO:0000256" key="7">
    <source>
        <dbReference type="SAM" id="MobiDB-lite"/>
    </source>
</evidence>
<dbReference type="PROSITE" id="PS51754">
    <property type="entry name" value="OVATE"/>
    <property type="match status" value="1"/>
</dbReference>
<keyword evidence="5 6" id="KW-0539">Nucleus</keyword>
<dbReference type="Proteomes" id="UP001642360">
    <property type="component" value="Unassembled WGS sequence"/>
</dbReference>